<evidence type="ECO:0000313" key="1">
    <source>
        <dbReference type="EMBL" id="MET1254442.1"/>
    </source>
</evidence>
<reference evidence="1 2" key="1">
    <citation type="submission" date="2024-06" db="EMBL/GenBank/DDBJ databases">
        <authorList>
            <person name="Li F."/>
        </authorList>
    </citation>
    <scope>NUCLEOTIDE SEQUENCE [LARGE SCALE GENOMIC DNA]</scope>
    <source>
        <strain evidence="1 2">GXAS 311</strain>
    </source>
</reference>
<accession>A0ABV2BR87</accession>
<keyword evidence="1" id="KW-0808">Transferase</keyword>
<name>A0ABV2BR87_9GAMM</name>
<dbReference type="Pfam" id="PF00551">
    <property type="entry name" value="Formyl_trans_N"/>
    <property type="match status" value="1"/>
</dbReference>
<evidence type="ECO:0000313" key="2">
    <source>
        <dbReference type="Proteomes" id="UP001548189"/>
    </source>
</evidence>
<protein>
    <submittedName>
        <fullName evidence="1">Formyl transferase</fullName>
    </submittedName>
</protein>
<dbReference type="CDD" id="cd08653">
    <property type="entry name" value="FMT_core_like_3"/>
    <property type="match status" value="1"/>
</dbReference>
<dbReference type="PANTHER" id="PTHR11138:SF5">
    <property type="entry name" value="METHIONYL-TRNA FORMYLTRANSFERASE, MITOCHONDRIAL"/>
    <property type="match status" value="1"/>
</dbReference>
<organism evidence="1 2">
    <name type="scientific">Aliikangiella maris</name>
    <dbReference type="NCBI Taxonomy" id="3162458"/>
    <lineage>
        <taxon>Bacteria</taxon>
        <taxon>Pseudomonadati</taxon>
        <taxon>Pseudomonadota</taxon>
        <taxon>Gammaproteobacteria</taxon>
        <taxon>Oceanospirillales</taxon>
        <taxon>Pleioneaceae</taxon>
        <taxon>Aliikangiella</taxon>
    </lineage>
</organism>
<dbReference type="Proteomes" id="UP001548189">
    <property type="component" value="Unassembled WGS sequence"/>
</dbReference>
<proteinExistence type="predicted"/>
<dbReference type="SUPFAM" id="SSF53328">
    <property type="entry name" value="Formyltransferase"/>
    <property type="match status" value="1"/>
</dbReference>
<gene>
    <name evidence="1" type="ORF">ABVT43_04825</name>
</gene>
<dbReference type="EMBL" id="JBEVCJ010000004">
    <property type="protein sequence ID" value="MET1254442.1"/>
    <property type="molecule type" value="Genomic_DNA"/>
</dbReference>
<sequence length="270" mass="30886">MNIIFLINRDIASNYALNLILPHLKQTKVHLVYSSQVGRTDVRPANRPAALAQLQFFEQTLPFELLLPKYQVNYCTDFPRLNRRVNQSLSIASVHYIDQINSESALTIIKAIEPDLMVSIRFGAILKSPVIRLSRLGVINLHSGVLPDYRGVMATFRAMLNGEKEIGTTLHYIQNHQIDCGDIIQIDKIPVEKNRSYLWHVLKLYESGVLLILDAIATFSKNISVENHLQPKEGKYFSYPSLQNIIDFERRGGVLVDPDSYIDWLMKNYC</sequence>
<dbReference type="Gene3D" id="3.40.50.12230">
    <property type="match status" value="1"/>
</dbReference>
<dbReference type="InterPro" id="IPR036477">
    <property type="entry name" value="Formyl_transf_N_sf"/>
</dbReference>
<dbReference type="PANTHER" id="PTHR11138">
    <property type="entry name" value="METHIONYL-TRNA FORMYLTRANSFERASE"/>
    <property type="match status" value="1"/>
</dbReference>
<comment type="caution">
    <text evidence="1">The sequence shown here is derived from an EMBL/GenBank/DDBJ whole genome shotgun (WGS) entry which is preliminary data.</text>
</comment>
<dbReference type="InterPro" id="IPR002376">
    <property type="entry name" value="Formyl_transf_N"/>
</dbReference>
<keyword evidence="2" id="KW-1185">Reference proteome</keyword>
<dbReference type="GO" id="GO:0016740">
    <property type="term" value="F:transferase activity"/>
    <property type="evidence" value="ECO:0007669"/>
    <property type="project" value="UniProtKB-KW"/>
</dbReference>